<comment type="caution">
    <text evidence="1">The sequence shown here is derived from an EMBL/GenBank/DDBJ whole genome shotgun (WGS) entry which is preliminary data.</text>
</comment>
<name>A0A840VTN6_9ACTN</name>
<accession>A0A840VTN6</accession>
<organism evidence="1 2">
    <name type="scientific">Micromonospora parathelypteridis</name>
    <dbReference type="NCBI Taxonomy" id="1839617"/>
    <lineage>
        <taxon>Bacteria</taxon>
        <taxon>Bacillati</taxon>
        <taxon>Actinomycetota</taxon>
        <taxon>Actinomycetes</taxon>
        <taxon>Micromonosporales</taxon>
        <taxon>Micromonosporaceae</taxon>
        <taxon>Micromonospora</taxon>
    </lineage>
</organism>
<dbReference type="EMBL" id="JACHDP010000001">
    <property type="protein sequence ID" value="MBB5480633.1"/>
    <property type="molecule type" value="Genomic_DNA"/>
</dbReference>
<dbReference type="RefSeq" id="WP_184184910.1">
    <property type="nucleotide sequence ID" value="NZ_BMNF01000004.1"/>
</dbReference>
<protein>
    <submittedName>
        <fullName evidence="1">Uncharacterized protein</fullName>
    </submittedName>
</protein>
<evidence type="ECO:0000313" key="2">
    <source>
        <dbReference type="Proteomes" id="UP000586947"/>
    </source>
</evidence>
<evidence type="ECO:0000313" key="1">
    <source>
        <dbReference type="EMBL" id="MBB5480633.1"/>
    </source>
</evidence>
<reference evidence="1 2" key="1">
    <citation type="submission" date="2020-08" db="EMBL/GenBank/DDBJ databases">
        <title>Sequencing the genomes of 1000 actinobacteria strains.</title>
        <authorList>
            <person name="Klenk H.-P."/>
        </authorList>
    </citation>
    <scope>NUCLEOTIDE SEQUENCE [LARGE SCALE GENOMIC DNA]</scope>
    <source>
        <strain evidence="1 2">DSM 103125</strain>
    </source>
</reference>
<dbReference type="AlphaFoldDB" id="A0A840VTN6"/>
<dbReference type="Proteomes" id="UP000586947">
    <property type="component" value="Unassembled WGS sequence"/>
</dbReference>
<proteinExistence type="predicted"/>
<sequence length="103" mass="10305">MLTGGSRSARGQRGLAGALANLALALNTVSLRHAELGQVSAAVAAAEEAVGIFRDLVRANAVGIEIEGESCNGSHRPVDLAVEPPSDRGAVPCAAVLVVSCAC</sequence>
<keyword evidence="2" id="KW-1185">Reference proteome</keyword>
<gene>
    <name evidence="1" type="ORF">HNR20_005138</name>
</gene>